<dbReference type="EMBL" id="CAHIKZ030004346">
    <property type="protein sequence ID" value="CAE1309764.1"/>
    <property type="molecule type" value="Genomic_DNA"/>
</dbReference>
<sequence>MINILTCLHARLGLRLPVSSSTCRFHPSSISTGFGNDCYAARASPKYEPYKRSSSSSKSRSRSPENTGKVMYITSFGGESEEDAGVLQGPSLPPDTHHQSSRGDSKGGGGGSSRSWKSTSRSSRKPSSSSRYRHRSRSPVHNTGKHRWVGRRNSRSRSASSSHSRSRSRSRSKSRSPSPHNKTRCHSKSKSPAETTAVATPPKPIVKRYRRSSLSSSAEDSKSDSDSGKSPAPPSTDTTTTTSSTVTSSKIKDSRVPAPNVLGKATLESQVSKLLFLYSSFHVVQFPYDVKSTTSATTTTSDLASFCISLQ</sequence>
<feature type="region of interest" description="Disordered" evidence="1">
    <location>
        <begin position="46"/>
        <end position="69"/>
    </location>
</feature>
<feature type="compositionally biased region" description="Basic residues" evidence="1">
    <location>
        <begin position="131"/>
        <end position="155"/>
    </location>
</feature>
<accession>A0A812DTZ2</accession>
<comment type="caution">
    <text evidence="2">The sequence shown here is derived from an EMBL/GenBank/DDBJ whole genome shotgun (WGS) entry which is preliminary data.</text>
</comment>
<feature type="compositionally biased region" description="Low complexity" evidence="1">
    <location>
        <begin position="113"/>
        <end position="130"/>
    </location>
</feature>
<proteinExistence type="predicted"/>
<evidence type="ECO:0000256" key="1">
    <source>
        <dbReference type="SAM" id="MobiDB-lite"/>
    </source>
</evidence>
<feature type="compositionally biased region" description="Low complexity" evidence="1">
    <location>
        <begin position="46"/>
        <end position="58"/>
    </location>
</feature>
<dbReference type="Proteomes" id="UP000597762">
    <property type="component" value="Unassembled WGS sequence"/>
</dbReference>
<dbReference type="OrthoDB" id="10070965at2759"/>
<evidence type="ECO:0000313" key="3">
    <source>
        <dbReference type="Proteomes" id="UP000597762"/>
    </source>
</evidence>
<keyword evidence="3" id="KW-1185">Reference proteome</keyword>
<feature type="compositionally biased region" description="Basic residues" evidence="1">
    <location>
        <begin position="164"/>
        <end position="174"/>
    </location>
</feature>
<dbReference type="AlphaFoldDB" id="A0A812DTZ2"/>
<feature type="compositionally biased region" description="Basic and acidic residues" evidence="1">
    <location>
        <begin position="95"/>
        <end position="105"/>
    </location>
</feature>
<evidence type="ECO:0000313" key="2">
    <source>
        <dbReference type="EMBL" id="CAE1309764.1"/>
    </source>
</evidence>
<organism evidence="2 3">
    <name type="scientific">Acanthosepion pharaonis</name>
    <name type="common">Pharaoh cuttlefish</name>
    <name type="synonym">Sepia pharaonis</name>
    <dbReference type="NCBI Taxonomy" id="158019"/>
    <lineage>
        <taxon>Eukaryota</taxon>
        <taxon>Metazoa</taxon>
        <taxon>Spiralia</taxon>
        <taxon>Lophotrochozoa</taxon>
        <taxon>Mollusca</taxon>
        <taxon>Cephalopoda</taxon>
        <taxon>Coleoidea</taxon>
        <taxon>Decapodiformes</taxon>
        <taxon>Sepiida</taxon>
        <taxon>Sepiina</taxon>
        <taxon>Sepiidae</taxon>
        <taxon>Acanthosepion</taxon>
    </lineage>
</organism>
<feature type="compositionally biased region" description="Low complexity" evidence="1">
    <location>
        <begin position="235"/>
        <end position="249"/>
    </location>
</feature>
<gene>
    <name evidence="2" type="ORF">SPHA_61431</name>
</gene>
<feature type="region of interest" description="Disordered" evidence="1">
    <location>
        <begin position="81"/>
        <end position="252"/>
    </location>
</feature>
<name>A0A812DTZ2_ACAPH</name>
<reference evidence="2" key="1">
    <citation type="submission" date="2021-01" db="EMBL/GenBank/DDBJ databases">
        <authorList>
            <person name="Li R."/>
            <person name="Bekaert M."/>
        </authorList>
    </citation>
    <scope>NUCLEOTIDE SEQUENCE</scope>
    <source>
        <strain evidence="2">Farmed</strain>
    </source>
</reference>
<protein>
    <submittedName>
        <fullName evidence="2">SFRS16</fullName>
    </submittedName>
</protein>